<dbReference type="CDD" id="cd06257">
    <property type="entry name" value="DnaJ"/>
    <property type="match status" value="1"/>
</dbReference>
<evidence type="ECO:0000259" key="1">
    <source>
        <dbReference type="PROSITE" id="PS50076"/>
    </source>
</evidence>
<dbReference type="PRINTS" id="PR00625">
    <property type="entry name" value="JDOMAIN"/>
</dbReference>
<dbReference type="Gene3D" id="1.10.287.110">
    <property type="entry name" value="DnaJ domain"/>
    <property type="match status" value="1"/>
</dbReference>
<dbReference type="PANTHER" id="PTHR45295:SF3">
    <property type="entry name" value="CHAPERONE DNAJ-DOMAIN SUPERFAMILY PROTEIN"/>
    <property type="match status" value="1"/>
</dbReference>
<dbReference type="AlphaFoldDB" id="A0AA88U9M7"/>
<feature type="domain" description="J" evidence="1">
    <location>
        <begin position="65"/>
        <end position="138"/>
    </location>
</feature>
<organism evidence="2 3">
    <name type="scientific">Escallonia rubra</name>
    <dbReference type="NCBI Taxonomy" id="112253"/>
    <lineage>
        <taxon>Eukaryota</taxon>
        <taxon>Viridiplantae</taxon>
        <taxon>Streptophyta</taxon>
        <taxon>Embryophyta</taxon>
        <taxon>Tracheophyta</taxon>
        <taxon>Spermatophyta</taxon>
        <taxon>Magnoliopsida</taxon>
        <taxon>eudicotyledons</taxon>
        <taxon>Gunneridae</taxon>
        <taxon>Pentapetalae</taxon>
        <taxon>asterids</taxon>
        <taxon>campanulids</taxon>
        <taxon>Escalloniales</taxon>
        <taxon>Escalloniaceae</taxon>
        <taxon>Escallonia</taxon>
    </lineage>
</organism>
<protein>
    <recommendedName>
        <fullName evidence="1">J domain-containing protein</fullName>
    </recommendedName>
</protein>
<gene>
    <name evidence="2" type="ORF">RJ640_024793</name>
</gene>
<dbReference type="SMART" id="SM00271">
    <property type="entry name" value="DnaJ"/>
    <property type="match status" value="1"/>
</dbReference>
<name>A0AA88U9M7_9ASTE</name>
<reference evidence="2" key="1">
    <citation type="submission" date="2022-12" db="EMBL/GenBank/DDBJ databases">
        <title>Draft genome assemblies for two species of Escallonia (Escalloniales).</title>
        <authorList>
            <person name="Chanderbali A."/>
            <person name="Dervinis C."/>
            <person name="Anghel I."/>
            <person name="Soltis D."/>
            <person name="Soltis P."/>
            <person name="Zapata F."/>
        </authorList>
    </citation>
    <scope>NUCLEOTIDE SEQUENCE</scope>
    <source>
        <strain evidence="2">UCBG92.1500</strain>
        <tissue evidence="2">Leaf</tissue>
    </source>
</reference>
<dbReference type="Pfam" id="PF00226">
    <property type="entry name" value="DnaJ"/>
    <property type="match status" value="1"/>
</dbReference>
<sequence>MGCLPLNSKTSTAPFLIPKTVNNHSNRHKFPSTCSFSWLRSSASSFTVNCRSSNTSGDEALSTSSAYNVLGVAPNCSLVELKAAFRAKVKQFHPDVRKDGVNSDTMIRRVIQAYEKLSNYSRSEIIESILDVPYDCSAEADLLYSLIVKAKFENNRYRKPKKQPKIQGEIYKQIKDTKTRAIMRGCDFLEFRPIGIRHMLGNRDGTKATTSSLWKALCVGKHGETDSVLTPDNI</sequence>
<dbReference type="EMBL" id="JAVXUO010002120">
    <property type="protein sequence ID" value="KAK2976065.1"/>
    <property type="molecule type" value="Genomic_DNA"/>
</dbReference>
<dbReference type="PANTHER" id="PTHR45295">
    <property type="entry name" value="CHAPERONE PROTEIN DNAJ C76, CHLOROPLASTIC"/>
    <property type="match status" value="1"/>
</dbReference>
<dbReference type="InterPro" id="IPR001623">
    <property type="entry name" value="DnaJ_domain"/>
</dbReference>
<evidence type="ECO:0000313" key="2">
    <source>
        <dbReference type="EMBL" id="KAK2976065.1"/>
    </source>
</evidence>
<comment type="caution">
    <text evidence="2">The sequence shown here is derived from an EMBL/GenBank/DDBJ whole genome shotgun (WGS) entry which is preliminary data.</text>
</comment>
<dbReference type="InterPro" id="IPR036869">
    <property type="entry name" value="J_dom_sf"/>
</dbReference>
<dbReference type="Proteomes" id="UP001187471">
    <property type="component" value="Unassembled WGS sequence"/>
</dbReference>
<accession>A0AA88U9M7</accession>
<dbReference type="SUPFAM" id="SSF46565">
    <property type="entry name" value="Chaperone J-domain"/>
    <property type="match status" value="1"/>
</dbReference>
<proteinExistence type="predicted"/>
<keyword evidence="3" id="KW-1185">Reference proteome</keyword>
<dbReference type="PROSITE" id="PS50076">
    <property type="entry name" value="DNAJ_2"/>
    <property type="match status" value="1"/>
</dbReference>
<evidence type="ECO:0000313" key="3">
    <source>
        <dbReference type="Proteomes" id="UP001187471"/>
    </source>
</evidence>